<protein>
    <submittedName>
        <fullName evidence="1">Uncharacterized protein</fullName>
    </submittedName>
</protein>
<gene>
    <name evidence="1" type="ORF">QXL92_23280</name>
</gene>
<proteinExistence type="predicted"/>
<comment type="caution">
    <text evidence="1">The sequence shown here is derived from an EMBL/GenBank/DDBJ whole genome shotgun (WGS) entry which is preliminary data.</text>
</comment>
<dbReference type="Proteomes" id="UP001229081">
    <property type="component" value="Unassembled WGS sequence"/>
</dbReference>
<reference evidence="1" key="1">
    <citation type="submission" date="2023-06" db="EMBL/GenBank/DDBJ databases">
        <title>Identification of two novel mycobacterium reveal diversities and complexities of Mycobacterium gordonae clade.</title>
        <authorList>
            <person name="Matsumoto Y."/>
            <person name="Nakamura S."/>
            <person name="Motooka D."/>
            <person name="Fukushima K."/>
        </authorList>
    </citation>
    <scope>NUCLEOTIDE SEQUENCE</scope>
    <source>
        <strain evidence="1">TY812</strain>
    </source>
</reference>
<name>A0AAJ1W4K9_9MYCO</name>
<evidence type="ECO:0000313" key="2">
    <source>
        <dbReference type="Proteomes" id="UP001229081"/>
    </source>
</evidence>
<sequence length="120" mass="13510">MNAKQHPPVSIDEDVELLREQIEALKQLGRQDDVSDGEIYDFSIRWGTALAGRLPRLVHYSGQGLLDETGQREFESLGRELRELSSLAARLGLAEPVLSPEPERTAPRGTSRWRRILHPG</sequence>
<organism evidence="1 2">
    <name type="scientific">Mycobacterium paragordonae</name>
    <dbReference type="NCBI Taxonomy" id="1389713"/>
    <lineage>
        <taxon>Bacteria</taxon>
        <taxon>Bacillati</taxon>
        <taxon>Actinomycetota</taxon>
        <taxon>Actinomycetes</taxon>
        <taxon>Mycobacteriales</taxon>
        <taxon>Mycobacteriaceae</taxon>
        <taxon>Mycobacterium</taxon>
    </lineage>
</organism>
<dbReference type="RefSeq" id="WP_065048160.1">
    <property type="nucleotide sequence ID" value="NZ_JAUFSA010000001.1"/>
</dbReference>
<dbReference type="EMBL" id="JAUFSA010000001">
    <property type="protein sequence ID" value="MDP7737673.1"/>
    <property type="molecule type" value="Genomic_DNA"/>
</dbReference>
<evidence type="ECO:0000313" key="1">
    <source>
        <dbReference type="EMBL" id="MDP7737673.1"/>
    </source>
</evidence>
<dbReference type="AlphaFoldDB" id="A0AAJ1W4K9"/>
<accession>A0AAJ1W4K9</accession>